<dbReference type="PROSITE" id="PS01333">
    <property type="entry name" value="PYRASE_GLU"/>
    <property type="match status" value="1"/>
</dbReference>
<dbReference type="FunFam" id="3.40.630.20:FF:000001">
    <property type="entry name" value="Pyrrolidone-carboxylate peptidase"/>
    <property type="match status" value="1"/>
</dbReference>
<feature type="active site" evidence="9 10">
    <location>
        <position position="79"/>
    </location>
</feature>
<dbReference type="SUPFAM" id="SSF53182">
    <property type="entry name" value="Pyrrolidone carboxyl peptidase (pyroglutamate aminopeptidase)"/>
    <property type="match status" value="1"/>
</dbReference>
<dbReference type="EC" id="3.4.19.3" evidence="9"/>
<comment type="function">
    <text evidence="2 9">Removes 5-oxoproline from various penultimate amino acid residues except L-proline.</text>
</comment>
<proteinExistence type="inferred from homology"/>
<dbReference type="PANTHER" id="PTHR23402">
    <property type="entry name" value="PROTEASE FAMILY C15 PYROGLUTAMYL-PEPTIDASE I-RELATED"/>
    <property type="match status" value="1"/>
</dbReference>
<dbReference type="Proteomes" id="UP000004925">
    <property type="component" value="Unassembled WGS sequence"/>
</dbReference>
<comment type="catalytic activity">
    <reaction evidence="1 9 10">
        <text>Release of an N-terminal pyroglutamyl group from a polypeptide, the second amino acid generally not being Pro.</text>
        <dbReference type="EC" id="3.4.19.3"/>
    </reaction>
</comment>
<dbReference type="PANTHER" id="PTHR23402:SF1">
    <property type="entry name" value="PYROGLUTAMYL-PEPTIDASE I"/>
    <property type="match status" value="1"/>
</dbReference>
<evidence type="ECO:0000256" key="7">
    <source>
        <dbReference type="ARBA" id="ARBA00022801"/>
    </source>
</evidence>
<dbReference type="PROSITE" id="PS01334">
    <property type="entry name" value="PYRASE_CYS"/>
    <property type="match status" value="1"/>
</dbReference>
<comment type="caution">
    <text evidence="12">The sequence shown here is derived from an EMBL/GenBank/DDBJ whole genome shotgun (WGS) entry which is preliminary data.</text>
</comment>
<dbReference type="Pfam" id="PF01470">
    <property type="entry name" value="Peptidase_C15"/>
    <property type="match status" value="1"/>
</dbReference>
<evidence type="ECO:0000256" key="3">
    <source>
        <dbReference type="ARBA" id="ARBA00004496"/>
    </source>
</evidence>
<evidence type="ECO:0000313" key="12">
    <source>
        <dbReference type="EMBL" id="EEO40669.1"/>
    </source>
</evidence>
<gene>
    <name evidence="9" type="primary">pcp</name>
    <name evidence="12" type="ORF">FSCG_01382</name>
</gene>
<feature type="active site" evidence="9">
    <location>
        <position position="166"/>
    </location>
</feature>
<dbReference type="eggNOG" id="COG2039">
    <property type="taxonomic scope" value="Bacteria"/>
</dbReference>
<sequence length="214" mass="23969">MKKILVTGFDPFDNEKINPALEVIKLLPKKIGGNEIKILEIPTVYKKSIEKIDKEIETYNPDYILSIGQAGGRTDISIERVAINIDDFRIKDNEGNQPIDEKIYSDGENAYFSTLPIKAIQNEITKNNIPASISNTAGTFVCNHVFYGVRYLVEKKYKGKKSGFIHIPYLPEQVTEKANTPSMSLDNILRGIIIAIETIFSVEDDIKKLGGSIC</sequence>
<dbReference type="CDD" id="cd00501">
    <property type="entry name" value="Peptidase_C15"/>
    <property type="match status" value="1"/>
</dbReference>
<evidence type="ECO:0000256" key="9">
    <source>
        <dbReference type="HAMAP-Rule" id="MF_00417"/>
    </source>
</evidence>
<dbReference type="InterPro" id="IPR016125">
    <property type="entry name" value="Peptidase_C15-like"/>
</dbReference>
<evidence type="ECO:0000256" key="10">
    <source>
        <dbReference type="PROSITE-ProRule" id="PRU10076"/>
    </source>
</evidence>
<dbReference type="InterPro" id="IPR033693">
    <property type="entry name" value="PGPEP1_Glu_AS"/>
</dbReference>
<evidence type="ECO:0000256" key="2">
    <source>
        <dbReference type="ARBA" id="ARBA00002280"/>
    </source>
</evidence>
<protein>
    <recommendedName>
        <fullName evidence="9">Pyrrolidone-carboxylate peptidase</fullName>
        <ecNumber evidence="9">3.4.19.3</ecNumber>
    </recommendedName>
    <alternativeName>
        <fullName evidence="9">5-oxoprolyl-peptidase</fullName>
    </alternativeName>
    <alternativeName>
        <fullName evidence="9">Pyroglutamyl-peptidase I</fullName>
        <shortName evidence="9">PGP-I</shortName>
        <shortName evidence="9">Pyrase</shortName>
    </alternativeName>
</protein>
<dbReference type="InterPro" id="IPR036440">
    <property type="entry name" value="Peptidase_C15-like_sf"/>
</dbReference>
<dbReference type="HAMAP" id="MF_00417">
    <property type="entry name" value="Pyrrolid_peptidase"/>
    <property type="match status" value="1"/>
</dbReference>
<dbReference type="EMBL" id="ACDE02000018">
    <property type="protein sequence ID" value="EEO40669.1"/>
    <property type="molecule type" value="Genomic_DNA"/>
</dbReference>
<evidence type="ECO:0000256" key="1">
    <source>
        <dbReference type="ARBA" id="ARBA00001770"/>
    </source>
</evidence>
<organism evidence="12 13">
    <name type="scientific">Fusobacterium vincentii 4_1_13</name>
    <dbReference type="NCBI Taxonomy" id="469606"/>
    <lineage>
        <taxon>Bacteria</taxon>
        <taxon>Fusobacteriati</taxon>
        <taxon>Fusobacteriota</taxon>
        <taxon>Fusobacteriia</taxon>
        <taxon>Fusobacteriales</taxon>
        <taxon>Fusobacteriaceae</taxon>
        <taxon>Fusobacterium</taxon>
    </lineage>
</organism>
<dbReference type="PRINTS" id="PR00706">
    <property type="entry name" value="PYROGLUPTASE"/>
</dbReference>
<keyword evidence="6 9" id="KW-0645">Protease</keyword>
<evidence type="ECO:0000256" key="8">
    <source>
        <dbReference type="ARBA" id="ARBA00022807"/>
    </source>
</evidence>
<dbReference type="Gene3D" id="3.40.630.20">
    <property type="entry name" value="Peptidase C15, pyroglutamyl peptidase I-like"/>
    <property type="match status" value="1"/>
</dbReference>
<evidence type="ECO:0000256" key="4">
    <source>
        <dbReference type="ARBA" id="ARBA00006641"/>
    </source>
</evidence>
<keyword evidence="5 9" id="KW-0963">Cytoplasm</keyword>
<dbReference type="GO" id="GO:0016920">
    <property type="term" value="F:pyroglutamyl-peptidase activity"/>
    <property type="evidence" value="ECO:0007669"/>
    <property type="project" value="UniProtKB-UniRule"/>
</dbReference>
<comment type="subunit">
    <text evidence="9">Homotetramer.</text>
</comment>
<dbReference type="NCBIfam" id="TIGR00504">
    <property type="entry name" value="pyro_pdase"/>
    <property type="match status" value="1"/>
</dbReference>
<dbReference type="NCBIfam" id="NF009676">
    <property type="entry name" value="PRK13197.1"/>
    <property type="match status" value="1"/>
</dbReference>
<dbReference type="HOGENOM" id="CLU_043960_4_0_0"/>
<dbReference type="InterPro" id="IPR029762">
    <property type="entry name" value="PGP-I_bact-type"/>
</dbReference>
<dbReference type="InterPro" id="IPR033694">
    <property type="entry name" value="PGPEP1_Cys_AS"/>
</dbReference>
<dbReference type="PIRSF" id="PIRSF015592">
    <property type="entry name" value="Prld-crbxl_pptds"/>
    <property type="match status" value="1"/>
</dbReference>
<evidence type="ECO:0000256" key="11">
    <source>
        <dbReference type="PROSITE-ProRule" id="PRU10077"/>
    </source>
</evidence>
<dbReference type="GO" id="GO:0006508">
    <property type="term" value="P:proteolysis"/>
    <property type="evidence" value="ECO:0007669"/>
    <property type="project" value="UniProtKB-KW"/>
</dbReference>
<dbReference type="AlphaFoldDB" id="A0A0M1VVF5"/>
<evidence type="ECO:0000256" key="5">
    <source>
        <dbReference type="ARBA" id="ARBA00022490"/>
    </source>
</evidence>
<keyword evidence="7 9" id="KW-0378">Hydrolase</keyword>
<feature type="active site" evidence="9 11">
    <location>
        <position position="142"/>
    </location>
</feature>
<name>A0A0M1VVF5_FUSVC</name>
<dbReference type="GO" id="GO:0005829">
    <property type="term" value="C:cytosol"/>
    <property type="evidence" value="ECO:0007669"/>
    <property type="project" value="InterPro"/>
</dbReference>
<keyword evidence="8 9" id="KW-0788">Thiol protease</keyword>
<dbReference type="RefSeq" id="WP_008803261.1">
    <property type="nucleotide sequence ID" value="NZ_KQ235737.1"/>
</dbReference>
<evidence type="ECO:0000256" key="6">
    <source>
        <dbReference type="ARBA" id="ARBA00022670"/>
    </source>
</evidence>
<evidence type="ECO:0000313" key="13">
    <source>
        <dbReference type="Proteomes" id="UP000004925"/>
    </source>
</evidence>
<dbReference type="InterPro" id="IPR000816">
    <property type="entry name" value="Peptidase_C15"/>
</dbReference>
<comment type="similarity">
    <text evidence="4 9">Belongs to the peptidase C15 family.</text>
</comment>
<accession>A0A0M1VVF5</accession>
<comment type="subcellular location">
    <subcellularLocation>
        <location evidence="3 9">Cytoplasm</location>
    </subcellularLocation>
</comment>
<reference evidence="12 13" key="1">
    <citation type="submission" date="2011-10" db="EMBL/GenBank/DDBJ databases">
        <title>The Genome Sequence of Fusobacterium sp. 4_1_13.</title>
        <authorList>
            <consortium name="The Broad Institute Genome Sequencing Platform"/>
            <person name="Earl A."/>
            <person name="Ward D."/>
            <person name="Feldgarden M."/>
            <person name="Gevers D."/>
            <person name="Strauss J."/>
            <person name="Ambrose C."/>
            <person name="Allen-Vercoe E."/>
            <person name="Young S.K."/>
            <person name="Zeng Q."/>
            <person name="Gargeya S."/>
            <person name="Fitzgerald M."/>
            <person name="Haas B."/>
            <person name="Abouelleil A."/>
            <person name="Alvarado L."/>
            <person name="Arachchi H.M."/>
            <person name="Berlin A."/>
            <person name="Brown A."/>
            <person name="Chapman S.B."/>
            <person name="Chen Z."/>
            <person name="Dunbar C."/>
            <person name="Freedman E."/>
            <person name="Gearin G."/>
            <person name="Goldberg J."/>
            <person name="Griggs A."/>
            <person name="Gujja S."/>
            <person name="Heiman D."/>
            <person name="Howarth C."/>
            <person name="Larson L."/>
            <person name="Lui A."/>
            <person name="MacDonald P.J."/>
            <person name="Montmayeur A."/>
            <person name="Murphy C."/>
            <person name="Neiman D."/>
            <person name="Pearson M."/>
            <person name="Priest M."/>
            <person name="Roberts A."/>
            <person name="Saif S."/>
            <person name="Shea T."/>
            <person name="Shenoy N."/>
            <person name="Sisk P."/>
            <person name="Stolte C."/>
            <person name="Sykes S."/>
            <person name="Wortman J."/>
            <person name="Nusbaum C."/>
            <person name="Birren B."/>
        </authorList>
    </citation>
    <scope>NUCLEOTIDE SEQUENCE [LARGE SCALE GENOMIC DNA]</scope>
    <source>
        <strain evidence="12 13">4_1_13</strain>
    </source>
</reference>